<dbReference type="GO" id="GO:0006508">
    <property type="term" value="P:proteolysis"/>
    <property type="evidence" value="ECO:0007669"/>
    <property type="project" value="InterPro"/>
</dbReference>
<evidence type="ECO:0000313" key="2">
    <source>
        <dbReference type="Proteomes" id="UP000538196"/>
    </source>
</evidence>
<sequence>MLDPSPRYTGYTAYDYLEAGKDYREFRYAQQIGRVPAYAGLGLSDAQAERTTRLLTESTVISLHDHVQVFPEDMTQLRDHIRQGREPTGYEGLSRSGITAVFDNGMDGTCCISSDAGWKYQDVLFDLGVRMADLAHQDFVIKGETIKDIEYAAATGRIAHVFALEASTMIENEVDRLDVLYGFGVRQMGIAYSEANTLGSGLKERGDGGLTYFGERAVERMNKLGIAIDVSHSGDRTAVDAIKASTKPTFITHAGARGLWPTNRMKTDETIIECAKRGGVIGIEAAPHTTLSPSHPRHSLESVMDHFQYCVDLVGLEHVSFGPDTLFGDHVGLHDAFSSNLSLGQAHGTVDYEKVEYVDGLENPAEEFYNIIGWLVKHDYSDDEIRAVVGGNTLRVLKEVWV</sequence>
<dbReference type="SUPFAM" id="SSF51556">
    <property type="entry name" value="Metallo-dependent hydrolases"/>
    <property type="match status" value="1"/>
</dbReference>
<keyword evidence="1" id="KW-0645">Protease</keyword>
<dbReference type="InterPro" id="IPR008257">
    <property type="entry name" value="Pept_M19"/>
</dbReference>
<dbReference type="PANTHER" id="PTHR10443">
    <property type="entry name" value="MICROSOMAL DIPEPTIDASE"/>
    <property type="match status" value="1"/>
</dbReference>
<comment type="caution">
    <text evidence="1">The sequence shown here is derived from an EMBL/GenBank/DDBJ whole genome shotgun (WGS) entry which is preliminary data.</text>
</comment>
<dbReference type="Pfam" id="PF01244">
    <property type="entry name" value="Peptidase_M19"/>
    <property type="match status" value="1"/>
</dbReference>
<proteinExistence type="predicted"/>
<dbReference type="EMBL" id="JACHVP010000001">
    <property type="protein sequence ID" value="MBB2965327.1"/>
    <property type="molecule type" value="Genomic_DNA"/>
</dbReference>
<dbReference type="PANTHER" id="PTHR10443:SF12">
    <property type="entry name" value="DIPEPTIDASE"/>
    <property type="match status" value="1"/>
</dbReference>
<protein>
    <submittedName>
        <fullName evidence="1">Membrane dipeptidase</fullName>
        <ecNumber evidence="1">3.4.13.19</ecNumber>
    </submittedName>
</protein>
<dbReference type="Proteomes" id="UP000538196">
    <property type="component" value="Unassembled WGS sequence"/>
</dbReference>
<gene>
    <name evidence="1" type="ORF">FHX33_000059</name>
</gene>
<reference evidence="1 2" key="1">
    <citation type="submission" date="2020-08" db="EMBL/GenBank/DDBJ databases">
        <title>Sequencing the genomes of 1000 actinobacteria strains.</title>
        <authorList>
            <person name="Klenk H.-P."/>
        </authorList>
    </citation>
    <scope>NUCLEOTIDE SEQUENCE [LARGE SCALE GENOMIC DNA]</scope>
    <source>
        <strain evidence="1 2">DSM 20146</strain>
    </source>
</reference>
<dbReference type="GO" id="GO:0070573">
    <property type="term" value="F:metallodipeptidase activity"/>
    <property type="evidence" value="ECO:0007669"/>
    <property type="project" value="InterPro"/>
</dbReference>
<evidence type="ECO:0000313" key="1">
    <source>
        <dbReference type="EMBL" id="MBB2965327.1"/>
    </source>
</evidence>
<keyword evidence="1" id="KW-0224">Dipeptidase</keyword>
<dbReference type="Gene3D" id="3.20.20.140">
    <property type="entry name" value="Metal-dependent hydrolases"/>
    <property type="match status" value="1"/>
</dbReference>
<keyword evidence="1" id="KW-0378">Hydrolase</keyword>
<dbReference type="AlphaFoldDB" id="A0A7W4USL9"/>
<name>A0A7W4USL9_LEIAQ</name>
<dbReference type="RefSeq" id="WP_021759304.1">
    <property type="nucleotide sequence ID" value="NZ_JACHVP010000001.1"/>
</dbReference>
<dbReference type="PROSITE" id="PS51365">
    <property type="entry name" value="RENAL_DIPEPTIDASE_2"/>
    <property type="match status" value="1"/>
</dbReference>
<accession>A0A7W4USL9</accession>
<dbReference type="InterPro" id="IPR032466">
    <property type="entry name" value="Metal_Hydrolase"/>
</dbReference>
<dbReference type="EC" id="3.4.13.19" evidence="1"/>
<keyword evidence="2" id="KW-1185">Reference proteome</keyword>
<organism evidence="1 2">
    <name type="scientific">Leifsonia aquatica</name>
    <name type="common">Corynebacterium aquaticum</name>
    <dbReference type="NCBI Taxonomy" id="144185"/>
    <lineage>
        <taxon>Bacteria</taxon>
        <taxon>Bacillati</taxon>
        <taxon>Actinomycetota</taxon>
        <taxon>Actinomycetes</taxon>
        <taxon>Micrococcales</taxon>
        <taxon>Microbacteriaceae</taxon>
        <taxon>Leifsonia</taxon>
    </lineage>
</organism>